<dbReference type="PANTHER" id="PTHR48075">
    <property type="entry name" value="3-HYDROXYACYL-COA DEHYDROGENASE FAMILY PROTEIN"/>
    <property type="match status" value="1"/>
</dbReference>
<evidence type="ECO:0000313" key="12">
    <source>
        <dbReference type="Proteomes" id="UP001597120"/>
    </source>
</evidence>
<dbReference type="InterPro" id="IPR008927">
    <property type="entry name" value="6-PGluconate_DH-like_C_sf"/>
</dbReference>
<evidence type="ECO:0000256" key="5">
    <source>
        <dbReference type="ARBA" id="ARBA00023002"/>
    </source>
</evidence>
<dbReference type="InterPro" id="IPR001753">
    <property type="entry name" value="Enoyl-CoA_hydra/iso"/>
</dbReference>
<dbReference type="InterPro" id="IPR006108">
    <property type="entry name" value="3HC_DH_C"/>
</dbReference>
<evidence type="ECO:0000256" key="4">
    <source>
        <dbReference type="ARBA" id="ARBA00022963"/>
    </source>
</evidence>
<protein>
    <submittedName>
        <fullName evidence="11">3-hydroxyacyl-CoA dehydrogenase NAD-binding domain-containing protein</fullName>
    </submittedName>
</protein>
<name>A0ABW3D4X2_9BACL</name>
<comment type="pathway">
    <text evidence="1">Lipid metabolism; fatty acid beta-oxidation.</text>
</comment>
<evidence type="ECO:0000256" key="7">
    <source>
        <dbReference type="ARBA" id="ARBA00023098"/>
    </source>
</evidence>
<feature type="domain" description="3-hydroxyacyl-CoA dehydrogenase C-terminal" evidence="9">
    <location>
        <begin position="190"/>
        <end position="289"/>
    </location>
</feature>
<reference evidence="12" key="1">
    <citation type="journal article" date="2019" name="Int. J. Syst. Evol. Microbiol.">
        <title>The Global Catalogue of Microorganisms (GCM) 10K type strain sequencing project: providing services to taxonomists for standard genome sequencing and annotation.</title>
        <authorList>
            <consortium name="The Broad Institute Genomics Platform"/>
            <consortium name="The Broad Institute Genome Sequencing Center for Infectious Disease"/>
            <person name="Wu L."/>
            <person name="Ma J."/>
        </authorList>
    </citation>
    <scope>NUCLEOTIDE SEQUENCE [LARGE SCALE GENOMIC DNA]</scope>
    <source>
        <strain evidence="12">CCUG 57263</strain>
    </source>
</reference>
<evidence type="ECO:0000256" key="6">
    <source>
        <dbReference type="ARBA" id="ARBA00023027"/>
    </source>
</evidence>
<evidence type="ECO:0000256" key="2">
    <source>
        <dbReference type="ARBA" id="ARBA00009463"/>
    </source>
</evidence>
<organism evidence="11 12">
    <name type="scientific">Paenibacillus residui</name>
    <dbReference type="NCBI Taxonomy" id="629724"/>
    <lineage>
        <taxon>Bacteria</taxon>
        <taxon>Bacillati</taxon>
        <taxon>Bacillota</taxon>
        <taxon>Bacilli</taxon>
        <taxon>Bacillales</taxon>
        <taxon>Paenibacillaceae</taxon>
        <taxon>Paenibacillus</taxon>
    </lineage>
</organism>
<feature type="domain" description="3-hydroxyacyl-CoA dehydrogenase NAD binding" evidence="10">
    <location>
        <begin position="8"/>
        <end position="187"/>
    </location>
</feature>
<keyword evidence="5" id="KW-0560">Oxidoreductase</keyword>
<dbReference type="Proteomes" id="UP001597120">
    <property type="component" value="Unassembled WGS sequence"/>
</dbReference>
<comment type="similarity">
    <text evidence="2">Belongs to the 3-hydroxyacyl-CoA dehydrogenase family.</text>
</comment>
<dbReference type="InterPro" id="IPR029045">
    <property type="entry name" value="ClpP/crotonase-like_dom_sf"/>
</dbReference>
<keyword evidence="4" id="KW-0442">Lipid degradation</keyword>
<keyword evidence="12" id="KW-1185">Reference proteome</keyword>
<dbReference type="Pfam" id="PF02737">
    <property type="entry name" value="3HCDH_N"/>
    <property type="match status" value="1"/>
</dbReference>
<dbReference type="InterPro" id="IPR036291">
    <property type="entry name" value="NAD(P)-bd_dom_sf"/>
</dbReference>
<dbReference type="RefSeq" id="WP_379286291.1">
    <property type="nucleotide sequence ID" value="NZ_JBHTIU010000012.1"/>
</dbReference>
<sequence length="783" mass="86534">MERTLQKAVVLGSGVMGAAIAAHLANAGLSVTMLDRKIGGQRLAQTALEQLPRQKPSPLYSKRVLERIRAGSFEEDLTAVGEADWVIEAIVEQLEAKQELLAEVEKHWKTGTIVSSNTSGISIAAMSRQTGESFRRYFMGTHFFNPPRYMKLVELIPTEETDPEAVAAVKRFCESRLGKRVVLAKDTPNFIANRIGTYGLLVTMHEMAKHGLSVSAVDALTGPVLGRPKSATFRTLDMVGLDTFVHVANNVHRQASDPEEKAAFEVPAVMKEMLQNGQIGEKAGRGFYQVVRTGGEKVIEQWDAASGSYIARDKARFPSLEAARNAKTLKEKLRVLTEAGDPGGRFVWTVMKKVLLYSAYKLPEIADDPLAVDEAMKWGFNWELGPFETWDALGVERTAKRMKDEGDTLPSWIEDMLAAGRTSFYEKKEGRTFYFLPVGQAKELYRRPEFLSLRSLKERQGAVLMSNAGASLIDLGDDVACLEFHSPNNAVGPDILQMLFRSLEEVRSHYRGLVIANEGRHFCVGANLMLLLMEAQDDNWLEIDRMIRQFQEASMAIKYFEKPIVSAPFGMTLGGGVELAIPAAVVQASAETYMGLVETGVGLIPAGGGTKELLMRFTRNVDYDGKVDLQPFVNRAFETIGMAKVSTSAQEAKELGYLRTTDRISLNRDSQLYDAKRMVIALSDAGYSPPERESCRVVGEPGRAVLQMALYQMRGGGHITEHDELIGRKLAHVLTGGQRPANAVVSEQALLDLEREAFLSLCGEPKSQARMQHMLLKGKPLRN</sequence>
<dbReference type="Gene3D" id="1.10.1040.50">
    <property type="match status" value="1"/>
</dbReference>
<dbReference type="Gene3D" id="3.40.50.720">
    <property type="entry name" value="NAD(P)-binding Rossmann-like Domain"/>
    <property type="match status" value="1"/>
</dbReference>
<gene>
    <name evidence="11" type="ORF">ACFQ03_04315</name>
</gene>
<evidence type="ECO:0000256" key="8">
    <source>
        <dbReference type="ARBA" id="ARBA00049556"/>
    </source>
</evidence>
<proteinExistence type="inferred from homology"/>
<keyword evidence="6" id="KW-0520">NAD</keyword>
<dbReference type="SUPFAM" id="SSF51735">
    <property type="entry name" value="NAD(P)-binding Rossmann-fold domains"/>
    <property type="match status" value="1"/>
</dbReference>
<comment type="catalytic activity">
    <reaction evidence="8">
        <text>a (3S)-3-hydroxyacyl-CoA + NAD(+) = a 3-oxoacyl-CoA + NADH + H(+)</text>
        <dbReference type="Rhea" id="RHEA:22432"/>
        <dbReference type="ChEBI" id="CHEBI:15378"/>
        <dbReference type="ChEBI" id="CHEBI:57318"/>
        <dbReference type="ChEBI" id="CHEBI:57540"/>
        <dbReference type="ChEBI" id="CHEBI:57945"/>
        <dbReference type="ChEBI" id="CHEBI:90726"/>
        <dbReference type="EC" id="1.1.1.35"/>
    </reaction>
</comment>
<evidence type="ECO:0000259" key="10">
    <source>
        <dbReference type="Pfam" id="PF02737"/>
    </source>
</evidence>
<dbReference type="Gene3D" id="3.90.226.10">
    <property type="entry name" value="2-enoyl-CoA Hydratase, Chain A, domain 1"/>
    <property type="match status" value="1"/>
</dbReference>
<dbReference type="SUPFAM" id="SSF52096">
    <property type="entry name" value="ClpP/crotonase"/>
    <property type="match status" value="1"/>
</dbReference>
<dbReference type="EMBL" id="JBHTIU010000012">
    <property type="protein sequence ID" value="MFD0868362.1"/>
    <property type="molecule type" value="Genomic_DNA"/>
</dbReference>
<dbReference type="InterPro" id="IPR006176">
    <property type="entry name" value="3-OHacyl-CoA_DH_NAD-bd"/>
</dbReference>
<dbReference type="PANTHER" id="PTHR48075:SF7">
    <property type="entry name" value="3-HYDROXYACYL-COA DEHYDROGENASE-RELATED"/>
    <property type="match status" value="1"/>
</dbReference>
<dbReference type="Pfam" id="PF00725">
    <property type="entry name" value="3HCDH"/>
    <property type="match status" value="1"/>
</dbReference>
<evidence type="ECO:0000259" key="9">
    <source>
        <dbReference type="Pfam" id="PF00725"/>
    </source>
</evidence>
<keyword evidence="3" id="KW-0276">Fatty acid metabolism</keyword>
<evidence type="ECO:0000256" key="1">
    <source>
        <dbReference type="ARBA" id="ARBA00005005"/>
    </source>
</evidence>
<dbReference type="Pfam" id="PF00378">
    <property type="entry name" value="ECH_1"/>
    <property type="match status" value="1"/>
</dbReference>
<evidence type="ECO:0000256" key="3">
    <source>
        <dbReference type="ARBA" id="ARBA00022832"/>
    </source>
</evidence>
<dbReference type="SUPFAM" id="SSF48179">
    <property type="entry name" value="6-phosphogluconate dehydrogenase C-terminal domain-like"/>
    <property type="match status" value="2"/>
</dbReference>
<keyword evidence="7" id="KW-0443">Lipid metabolism</keyword>
<dbReference type="CDD" id="cd06558">
    <property type="entry name" value="crotonase-like"/>
    <property type="match status" value="1"/>
</dbReference>
<comment type="caution">
    <text evidence="11">The sequence shown here is derived from an EMBL/GenBank/DDBJ whole genome shotgun (WGS) entry which is preliminary data.</text>
</comment>
<accession>A0ABW3D4X2</accession>
<evidence type="ECO:0000313" key="11">
    <source>
        <dbReference type="EMBL" id="MFD0868362.1"/>
    </source>
</evidence>